<evidence type="ECO:0000256" key="8">
    <source>
        <dbReference type="ARBA" id="ARBA00022837"/>
    </source>
</evidence>
<comment type="caution">
    <text evidence="20">The sequence shown here is derived from an EMBL/GenBank/DDBJ whole genome shotgun (WGS) entry which is preliminary data.</text>
</comment>
<feature type="transmembrane region" description="Helical" evidence="18">
    <location>
        <begin position="528"/>
        <end position="552"/>
    </location>
</feature>
<dbReference type="GO" id="GO:0098703">
    <property type="term" value="P:calcium ion import across plasma membrane"/>
    <property type="evidence" value="ECO:0007669"/>
    <property type="project" value="TreeGrafter"/>
</dbReference>
<feature type="transmembrane region" description="Helical" evidence="18">
    <location>
        <begin position="52"/>
        <end position="70"/>
    </location>
</feature>
<dbReference type="PANTHER" id="PTHR45628:SF7">
    <property type="entry name" value="VOLTAGE-DEPENDENT CALCIUM CHANNEL TYPE A SUBUNIT ALPHA-1"/>
    <property type="match status" value="1"/>
</dbReference>
<evidence type="ECO:0000256" key="18">
    <source>
        <dbReference type="SAM" id="Phobius"/>
    </source>
</evidence>
<dbReference type="Pfam" id="PF00520">
    <property type="entry name" value="Ion_trans"/>
    <property type="match status" value="4"/>
</dbReference>
<feature type="compositionally biased region" description="Low complexity" evidence="17">
    <location>
        <begin position="691"/>
        <end position="706"/>
    </location>
</feature>
<feature type="transmembrane region" description="Helical" evidence="18">
    <location>
        <begin position="454"/>
        <end position="473"/>
    </location>
</feature>
<dbReference type="PROSITE" id="PS50222">
    <property type="entry name" value="EF_HAND_2"/>
    <property type="match status" value="1"/>
</dbReference>
<evidence type="ECO:0000256" key="9">
    <source>
        <dbReference type="ARBA" id="ARBA00022882"/>
    </source>
</evidence>
<evidence type="ECO:0000256" key="7">
    <source>
        <dbReference type="ARBA" id="ARBA00022692"/>
    </source>
</evidence>
<sequence length="1668" mass="192233">MGQIPISSPRPLEFTDSAPATKPNLPHTVTVRSVKNKPKFIRAYLRSGWHRLDFISIVCFWVSFFLSFRTEDIRQGLMVFRSLMCLRILRLLNITPGTRRIMKSLRRVAYDISDVAVLLLWFWLFFAIIGVQSFKTSLTRHCIWTNPDDPSDVYEQEFQFCGSYLDPVQNKSMPYLFANGESSLEKKGYTCPVYSKCMITQNPYGGSVSFDNILNSLELVFVVISANTFTDIMYYTLDSDAMTASFFFIFSILVLTVWMLSLGIAVIISSYNVNIDMMKKLNKKKIKDSKKKWVTFWAHMNEERHSIYEETVSKIKLYSYYLKVEKLFVFVILTGFIFQATRTAASNPSHIQHIYIAEIVVSMILLVEILYRFCIFLPQNWKVFFYFYPNILDLILAIISSIILIPGIYKNHNEVYRWLCFFQIARFYRVVFLFDTIKNSWLGVLRYSKPFFDLCLFFMLVIYLTGLIVSRLFEGIIPPDEYDDIPLSMKNLPNVVLSLYTITSTENWTEVLYESQRYTVSSFQRVCVAVYLILWFMFSNMVILNIFIAIITRNLSVPELKKKQMQIKQFYQKLVKSLTIDHSEGVIDAFRARIAKKVDRNQLTTEQIIEQLKTFSTSPLLEDDEDNEKDLGSTILASFNIVNSRIFLFMEKNGILPVFTNQVRFKHRFSQIIDKYSDPRTFLTTNLKGNYSPESDGSKSSSEGYGTSTNSESKEGSNNRKNRSKFSNAQEITTDLSDQEGEDRDPITEFLRENPSFNTSMYLFPPNHRLRILCQKVVPPPIGRRFEGHDAIPIVKDVFQACMFTISVAVVIMASYTTPLYRKEHGFYSNPWNWGTTVDYVFTLIFTIEFCIKAIADGLLLTPNPYFSSPWNTIDFVVLISFWITFIAEVDQNTLLVTVVGELRAMRALRLLTITSKSKEAFHIAVISGAGQMINAAVISLSLLLPFSLWGLVLFSGKLSSCLDGESSNTNCVLEYSSTVFKWDIISPNAVTEPYLEFNSFRRAIYSLFQIISLEGWVDLLLNLMNITDMNMPPENFASPGNGIFLIAFNFVGIVFILNLFVSIIINNYSKQTGVAYLTEKQLAWYDVKKVLSQIKASKRKNIDELSPLRLRFYKMVVEKNPYRSFALNFLLLVHIIGLVSECYPSTDAGSNARYALFIFSTSGLFIFNLLQIYTLGFKLFLRNRWNIFRLFIVTGAYVSSIIPFITFRGNPNANISRLFLVAVLIFLIPRNDRLSQLLKYATASLPSLASLIYTWLVLFLVFAIALNQIFGLTRTGPNTSGNINCRTVTKSLLLLFRASFGEGWNYIMDDFTLERPFCTYDPLRQNSDCGNVPLATILFVIWNILSMYIFLNILVSVVVNSFGYVKYGSGPRSLLTRDEIRKFKKAWTKFDESGSGYINADDLHPFLRSLNGILSYNVYGETHTIKEITKTWITKKSDDPYDIDYDLCALSNTFSKIDFVKVKERRRRFNRLLCEAQLSVIETKGGPKIPFTDLILQVGFYSRFNDSTCLTLEDFIKRYVIIQRINKYLKKQRIIATIQMVLVRLRYILDKHRDFAFDKEIVANTANIFEVYDNAETSEDNINNNNNKKDYNGENTDSADDPFNDDVTYDTTSEFNVLDNRSLYRSVSRTNSINPFNDFNNVTSAPRDDDGDDDSSLNFENVDFRRR</sequence>
<evidence type="ECO:0000256" key="4">
    <source>
        <dbReference type="ARBA" id="ARBA00022553"/>
    </source>
</evidence>
<evidence type="ECO:0000256" key="12">
    <source>
        <dbReference type="ARBA" id="ARBA00023136"/>
    </source>
</evidence>
<dbReference type="EMBL" id="BSXN01000915">
    <property type="protein sequence ID" value="GME70538.1"/>
    <property type="molecule type" value="Genomic_DNA"/>
</dbReference>
<dbReference type="PROSITE" id="PS00018">
    <property type="entry name" value="EF_HAND_1"/>
    <property type="match status" value="1"/>
</dbReference>
<feature type="transmembrane region" description="Helical" evidence="18">
    <location>
        <begin position="383"/>
        <end position="409"/>
    </location>
</feature>
<dbReference type="Gene3D" id="1.10.238.10">
    <property type="entry name" value="EF-hand"/>
    <property type="match status" value="1"/>
</dbReference>
<feature type="transmembrane region" description="Helical" evidence="18">
    <location>
        <begin position="115"/>
        <end position="134"/>
    </location>
</feature>
<reference evidence="20" key="1">
    <citation type="submission" date="2023-04" db="EMBL/GenBank/DDBJ databases">
        <title>Candida boidinii NBRC 10035.</title>
        <authorList>
            <person name="Ichikawa N."/>
            <person name="Sato H."/>
            <person name="Tonouchi N."/>
        </authorList>
    </citation>
    <scope>NUCLEOTIDE SEQUENCE</scope>
    <source>
        <strain evidence="20">NBRC 10035</strain>
    </source>
</reference>
<keyword evidence="21" id="KW-1185">Reference proteome</keyword>
<feature type="transmembrane region" description="Helical" evidence="18">
    <location>
        <begin position="246"/>
        <end position="273"/>
    </location>
</feature>
<evidence type="ECO:0000256" key="11">
    <source>
        <dbReference type="ARBA" id="ARBA00023065"/>
    </source>
</evidence>
<evidence type="ECO:0000256" key="6">
    <source>
        <dbReference type="ARBA" id="ARBA00022673"/>
    </source>
</evidence>
<evidence type="ECO:0000256" key="10">
    <source>
        <dbReference type="ARBA" id="ARBA00022989"/>
    </source>
</evidence>
<dbReference type="InterPro" id="IPR005821">
    <property type="entry name" value="Ion_trans_dom"/>
</dbReference>
<comment type="subcellular location">
    <subcellularLocation>
        <location evidence="1">Cell membrane</location>
        <topology evidence="1">Multi-pass membrane protein</topology>
    </subcellularLocation>
</comment>
<feature type="region of interest" description="Disordered" evidence="17">
    <location>
        <begin position="685"/>
        <end position="743"/>
    </location>
</feature>
<feature type="region of interest" description="Disordered" evidence="17">
    <location>
        <begin position="1580"/>
        <end position="1606"/>
    </location>
</feature>
<evidence type="ECO:0000256" key="2">
    <source>
        <dbReference type="ARBA" id="ARBA00022448"/>
    </source>
</evidence>
<dbReference type="InterPro" id="IPR018247">
    <property type="entry name" value="EF_Hand_1_Ca_BS"/>
</dbReference>
<dbReference type="InterPro" id="IPR050599">
    <property type="entry name" value="VDCC_alpha-1_subunit"/>
</dbReference>
<comment type="similarity">
    <text evidence="15">Belongs to the calcium channel alpha-1 subunit (TC 1.A.1.11) family.</text>
</comment>
<feature type="transmembrane region" description="Helical" evidence="18">
    <location>
        <begin position="933"/>
        <end position="955"/>
    </location>
</feature>
<feature type="domain" description="EF-hand" evidence="19">
    <location>
        <begin position="1379"/>
        <end position="1414"/>
    </location>
</feature>
<dbReference type="GO" id="GO:0005509">
    <property type="term" value="F:calcium ion binding"/>
    <property type="evidence" value="ECO:0007669"/>
    <property type="project" value="InterPro"/>
</dbReference>
<dbReference type="FunFam" id="1.10.287.70:FF:000093">
    <property type="entry name" value="Calcium channel subunit Cch1"/>
    <property type="match status" value="1"/>
</dbReference>
<keyword evidence="9" id="KW-0851">Voltage-gated channel</keyword>
<dbReference type="InterPro" id="IPR002048">
    <property type="entry name" value="EF_hand_dom"/>
</dbReference>
<feature type="compositionally biased region" description="Polar residues" evidence="17">
    <location>
        <begin position="1636"/>
        <end position="1645"/>
    </location>
</feature>
<evidence type="ECO:0000256" key="14">
    <source>
        <dbReference type="ARBA" id="ARBA00023303"/>
    </source>
</evidence>
<evidence type="ECO:0000259" key="19">
    <source>
        <dbReference type="PROSITE" id="PS50222"/>
    </source>
</evidence>
<feature type="region of interest" description="Disordered" evidence="17">
    <location>
        <begin position="1636"/>
        <end position="1668"/>
    </location>
</feature>
<evidence type="ECO:0000256" key="15">
    <source>
        <dbReference type="ARBA" id="ARBA00061395"/>
    </source>
</evidence>
<keyword evidence="11" id="KW-0406">Ion transport</keyword>
<dbReference type="GO" id="GO:0008331">
    <property type="term" value="F:high voltage-gated calcium channel activity"/>
    <property type="evidence" value="ECO:0007669"/>
    <property type="project" value="TreeGrafter"/>
</dbReference>
<feature type="transmembrane region" description="Helical" evidence="18">
    <location>
        <begin position="873"/>
        <end position="890"/>
    </location>
</feature>
<feature type="transmembrane region" description="Helical" evidence="18">
    <location>
        <begin position="798"/>
        <end position="820"/>
    </location>
</feature>
<feature type="transmembrane region" description="Helical" evidence="18">
    <location>
        <begin position="1188"/>
        <end position="1208"/>
    </location>
</feature>
<feature type="transmembrane region" description="Helical" evidence="18">
    <location>
        <begin position="1122"/>
        <end position="1141"/>
    </location>
</feature>
<dbReference type="InterPro" id="IPR011992">
    <property type="entry name" value="EF-hand-dom_pair"/>
</dbReference>
<evidence type="ECO:0000256" key="5">
    <source>
        <dbReference type="ARBA" id="ARBA00022568"/>
    </source>
</evidence>
<feature type="transmembrane region" description="Helical" evidence="18">
    <location>
        <begin position="1251"/>
        <end position="1271"/>
    </location>
</feature>
<name>A0A9W6T0T4_CANBO</name>
<dbReference type="Proteomes" id="UP001165120">
    <property type="component" value="Unassembled WGS sequence"/>
</dbReference>
<dbReference type="GO" id="GO:0005891">
    <property type="term" value="C:voltage-gated calcium channel complex"/>
    <property type="evidence" value="ECO:0007669"/>
    <property type="project" value="TreeGrafter"/>
</dbReference>
<keyword evidence="5" id="KW-0109">Calcium transport</keyword>
<keyword evidence="12 18" id="KW-0472">Membrane</keyword>
<feature type="transmembrane region" description="Helical" evidence="18">
    <location>
        <begin position="351"/>
        <end position="371"/>
    </location>
</feature>
<dbReference type="SUPFAM" id="SSF81324">
    <property type="entry name" value="Voltage-gated potassium channels"/>
    <property type="match status" value="4"/>
</dbReference>
<keyword evidence="14" id="KW-0407">Ion channel</keyword>
<evidence type="ECO:0000256" key="17">
    <source>
        <dbReference type="SAM" id="MobiDB-lite"/>
    </source>
</evidence>
<dbReference type="Gene3D" id="1.10.287.70">
    <property type="match status" value="4"/>
</dbReference>
<keyword evidence="3" id="KW-1003">Cell membrane</keyword>
<evidence type="ECO:0000256" key="16">
    <source>
        <dbReference type="ARBA" id="ARBA00067459"/>
    </source>
</evidence>
<keyword evidence="4" id="KW-0597">Phosphoprotein</keyword>
<evidence type="ECO:0000256" key="3">
    <source>
        <dbReference type="ARBA" id="ARBA00022475"/>
    </source>
</evidence>
<organism evidence="20 21">
    <name type="scientific">Candida boidinii</name>
    <name type="common">Yeast</name>
    <dbReference type="NCBI Taxonomy" id="5477"/>
    <lineage>
        <taxon>Eukaryota</taxon>
        <taxon>Fungi</taxon>
        <taxon>Dikarya</taxon>
        <taxon>Ascomycota</taxon>
        <taxon>Saccharomycotina</taxon>
        <taxon>Pichiomycetes</taxon>
        <taxon>Pichiales</taxon>
        <taxon>Pichiaceae</taxon>
        <taxon>Ogataea</taxon>
        <taxon>Ogataea/Candida clade</taxon>
    </lineage>
</organism>
<keyword evidence="8" id="KW-0106">Calcium</keyword>
<dbReference type="InterPro" id="IPR027359">
    <property type="entry name" value="Volt_channel_dom_sf"/>
</dbReference>
<feature type="region of interest" description="Disordered" evidence="17">
    <location>
        <begin position="1"/>
        <end position="21"/>
    </location>
</feature>
<keyword evidence="10 18" id="KW-1133">Transmembrane helix</keyword>
<evidence type="ECO:0000256" key="1">
    <source>
        <dbReference type="ARBA" id="ARBA00004651"/>
    </source>
</evidence>
<dbReference type="SUPFAM" id="SSF47473">
    <property type="entry name" value="EF-hand"/>
    <property type="match status" value="1"/>
</dbReference>
<keyword evidence="13" id="KW-0325">Glycoprotein</keyword>
<keyword evidence="7 18" id="KW-0812">Transmembrane</keyword>
<feature type="transmembrane region" description="Helical" evidence="18">
    <location>
        <begin position="327"/>
        <end position="345"/>
    </location>
</feature>
<gene>
    <name evidence="20" type="ORF">Cboi02_000287000</name>
</gene>
<evidence type="ECO:0000313" key="20">
    <source>
        <dbReference type="EMBL" id="GME70538.1"/>
    </source>
</evidence>
<feature type="transmembrane region" description="Helical" evidence="18">
    <location>
        <begin position="1044"/>
        <end position="1066"/>
    </location>
</feature>
<feature type="transmembrane region" description="Helical" evidence="18">
    <location>
        <begin position="415"/>
        <end position="434"/>
    </location>
</feature>
<keyword evidence="6" id="KW-0107">Calcium channel</keyword>
<dbReference type="PANTHER" id="PTHR45628">
    <property type="entry name" value="VOLTAGE-DEPENDENT CALCIUM CHANNEL TYPE A SUBUNIT ALPHA-1"/>
    <property type="match status" value="1"/>
</dbReference>
<keyword evidence="2" id="KW-0813">Transport</keyword>
<evidence type="ECO:0000313" key="21">
    <source>
        <dbReference type="Proteomes" id="UP001165120"/>
    </source>
</evidence>
<feature type="transmembrane region" description="Helical" evidence="18">
    <location>
        <begin position="1214"/>
        <end position="1230"/>
    </location>
</feature>
<accession>A0A9W6T0T4</accession>
<dbReference type="Gene3D" id="1.20.120.350">
    <property type="entry name" value="Voltage-gated potassium channels. Chain C"/>
    <property type="match status" value="3"/>
</dbReference>
<feature type="transmembrane region" description="Helical" evidence="18">
    <location>
        <begin position="1153"/>
        <end position="1176"/>
    </location>
</feature>
<protein>
    <recommendedName>
        <fullName evidence="16">Calcium-channel protein CCH1</fullName>
    </recommendedName>
</protein>
<evidence type="ECO:0000256" key="13">
    <source>
        <dbReference type="ARBA" id="ARBA00023180"/>
    </source>
</evidence>
<feature type="transmembrane region" description="Helical" evidence="18">
    <location>
        <begin position="1341"/>
        <end position="1366"/>
    </location>
</feature>
<feature type="transmembrane region" description="Helical" evidence="18">
    <location>
        <begin position="840"/>
        <end position="861"/>
    </location>
</feature>
<proteinExistence type="inferred from homology"/>
<feature type="transmembrane region" description="Helical" evidence="18">
    <location>
        <begin position="1004"/>
        <end position="1024"/>
    </location>
</feature>